<sequence length="281" mass="31881">MLARRPSIPRNTKNFDVSAVTSRQSVFLADANSQVTTDLSVSIQFWLRKRGLVFQLPMTENDKQKLKECFDMIDTNNSGSLDVKEMFELFETMGLDVDREQVRALVKEVDEDGSGEVEFPEFLHVMHKELYDKDPHESVWKDDIYTDEDRQAAGIKGDRASTTNEKSKRGGLMPLNLVAGAFRRKKARFHSPFFLSRSSPYECYVFASTQAKAQESLPLVLSLDWVSELGIPKADLDLQNGSLIEKFIMEVHFLVRRKPDSNSIGFVGKASISSTRTLCVR</sequence>
<evidence type="ECO:0000259" key="3">
    <source>
        <dbReference type="PROSITE" id="PS50222"/>
    </source>
</evidence>
<dbReference type="InterPro" id="IPR018247">
    <property type="entry name" value="EF_Hand_1_Ca_BS"/>
</dbReference>
<feature type="domain" description="EF-hand" evidence="3">
    <location>
        <begin position="61"/>
        <end position="96"/>
    </location>
</feature>
<evidence type="ECO:0000256" key="1">
    <source>
        <dbReference type="ARBA" id="ARBA00022737"/>
    </source>
</evidence>
<dbReference type="PROSITE" id="PS00018">
    <property type="entry name" value="EF_HAND_1"/>
    <property type="match status" value="2"/>
</dbReference>
<dbReference type="PROSITE" id="PS50222">
    <property type="entry name" value="EF_HAND_2"/>
    <property type="match status" value="2"/>
</dbReference>
<accession>A0A061SBS7</accession>
<dbReference type="GO" id="GO:0005509">
    <property type="term" value="F:calcium ion binding"/>
    <property type="evidence" value="ECO:0007669"/>
    <property type="project" value="InterPro"/>
</dbReference>
<dbReference type="Pfam" id="PF13499">
    <property type="entry name" value="EF-hand_7"/>
    <property type="match status" value="1"/>
</dbReference>
<dbReference type="SUPFAM" id="SSF47473">
    <property type="entry name" value="EF-hand"/>
    <property type="match status" value="1"/>
</dbReference>
<dbReference type="InterPro" id="IPR050403">
    <property type="entry name" value="Myosin_RLC"/>
</dbReference>
<evidence type="ECO:0000256" key="2">
    <source>
        <dbReference type="ARBA" id="ARBA00022837"/>
    </source>
</evidence>
<reference evidence="4" key="1">
    <citation type="submission" date="2014-05" db="EMBL/GenBank/DDBJ databases">
        <title>The transcriptome of the halophilic microalga Tetraselmis sp. GSL018 isolated from the Great Salt Lake, Utah.</title>
        <authorList>
            <person name="Jinkerson R.E."/>
            <person name="D'Adamo S."/>
            <person name="Posewitz M.C."/>
        </authorList>
    </citation>
    <scope>NUCLEOTIDE SEQUENCE</scope>
    <source>
        <strain evidence="4">GSL018</strain>
    </source>
</reference>
<proteinExistence type="predicted"/>
<organism evidence="4">
    <name type="scientific">Tetraselmis sp. GSL018</name>
    <dbReference type="NCBI Taxonomy" id="582737"/>
    <lineage>
        <taxon>Eukaryota</taxon>
        <taxon>Viridiplantae</taxon>
        <taxon>Chlorophyta</taxon>
        <taxon>core chlorophytes</taxon>
        <taxon>Chlorodendrophyceae</taxon>
        <taxon>Chlorodendrales</taxon>
        <taxon>Chlorodendraceae</taxon>
        <taxon>Tetraselmis</taxon>
    </lineage>
</organism>
<feature type="non-terminal residue" evidence="4">
    <location>
        <position position="281"/>
    </location>
</feature>
<dbReference type="EMBL" id="GBEZ01003404">
    <property type="protein sequence ID" value="JAC81733.1"/>
    <property type="molecule type" value="Transcribed_RNA"/>
</dbReference>
<keyword evidence="2" id="KW-0106">Calcium</keyword>
<gene>
    <name evidence="4" type="ORF">TSPGSL018_7250</name>
</gene>
<dbReference type="Gene3D" id="1.10.238.10">
    <property type="entry name" value="EF-hand"/>
    <property type="match status" value="1"/>
</dbReference>
<dbReference type="InterPro" id="IPR002048">
    <property type="entry name" value="EF_hand_dom"/>
</dbReference>
<dbReference type="PANTHER" id="PTHR23049">
    <property type="entry name" value="MYOSIN REGULATORY LIGHT CHAIN 2"/>
    <property type="match status" value="1"/>
</dbReference>
<name>A0A061SBS7_9CHLO</name>
<dbReference type="GO" id="GO:0043226">
    <property type="term" value="C:organelle"/>
    <property type="evidence" value="ECO:0007669"/>
    <property type="project" value="UniProtKB-ARBA"/>
</dbReference>
<feature type="domain" description="EF-hand" evidence="3">
    <location>
        <begin position="97"/>
        <end position="132"/>
    </location>
</feature>
<keyword evidence="1" id="KW-0677">Repeat</keyword>
<evidence type="ECO:0000313" key="4">
    <source>
        <dbReference type="EMBL" id="JAC81733.1"/>
    </source>
</evidence>
<dbReference type="SMART" id="SM00054">
    <property type="entry name" value="EFh"/>
    <property type="match status" value="2"/>
</dbReference>
<dbReference type="FunFam" id="1.10.238.10:FF:000178">
    <property type="entry name" value="Calmodulin-2 A"/>
    <property type="match status" value="1"/>
</dbReference>
<dbReference type="CDD" id="cd00051">
    <property type="entry name" value="EFh"/>
    <property type="match status" value="1"/>
</dbReference>
<protein>
    <submittedName>
        <fullName evidence="4">Centrin-like protein</fullName>
    </submittedName>
</protein>
<dbReference type="InterPro" id="IPR011992">
    <property type="entry name" value="EF-hand-dom_pair"/>
</dbReference>
<dbReference type="AlphaFoldDB" id="A0A061SBS7"/>